<dbReference type="EMBL" id="BNCQ01000005">
    <property type="protein sequence ID" value="GIL98066.1"/>
    <property type="molecule type" value="Genomic_DNA"/>
</dbReference>
<protein>
    <submittedName>
        <fullName evidence="1">Uncharacterized protein</fullName>
    </submittedName>
</protein>
<dbReference type="AlphaFoldDB" id="A0A8J4G1L7"/>
<sequence length="105" mass="11466">MVPSGWTPGRGNVADVGTGGRRGSLRAHILVTSQEVLWCMLERCGVHPTRTPMEEQQVLTVMQKFHQDEATYEASNVHYKVGVLLGMSAAPEQQPHSGGPCPQQQ</sequence>
<feature type="non-terminal residue" evidence="1">
    <location>
        <position position="105"/>
    </location>
</feature>
<evidence type="ECO:0000313" key="1">
    <source>
        <dbReference type="EMBL" id="GIL98066.1"/>
    </source>
</evidence>
<reference evidence="1" key="1">
    <citation type="journal article" date="2021" name="Proc. Natl. Acad. Sci. U.S.A.">
        <title>Three genomes in the algal genus Volvox reveal the fate of a haploid sex-determining region after a transition to homothallism.</title>
        <authorList>
            <person name="Yamamoto K."/>
            <person name="Hamaji T."/>
            <person name="Kawai-Toyooka H."/>
            <person name="Matsuzaki R."/>
            <person name="Takahashi F."/>
            <person name="Nishimura Y."/>
            <person name="Kawachi M."/>
            <person name="Noguchi H."/>
            <person name="Minakuchi Y."/>
            <person name="Umen J.G."/>
            <person name="Toyoda A."/>
            <person name="Nozaki H."/>
        </authorList>
    </citation>
    <scope>NUCLEOTIDE SEQUENCE</scope>
    <source>
        <strain evidence="1">NIES-3785</strain>
    </source>
</reference>
<name>A0A8J4G1L7_9CHLO</name>
<dbReference type="Proteomes" id="UP000722791">
    <property type="component" value="Unassembled WGS sequence"/>
</dbReference>
<comment type="caution">
    <text evidence="1">The sequence shown here is derived from an EMBL/GenBank/DDBJ whole genome shotgun (WGS) entry which is preliminary data.</text>
</comment>
<organism evidence="1 2">
    <name type="scientific">Volvox reticuliferus</name>
    <dbReference type="NCBI Taxonomy" id="1737510"/>
    <lineage>
        <taxon>Eukaryota</taxon>
        <taxon>Viridiplantae</taxon>
        <taxon>Chlorophyta</taxon>
        <taxon>core chlorophytes</taxon>
        <taxon>Chlorophyceae</taxon>
        <taxon>CS clade</taxon>
        <taxon>Chlamydomonadales</taxon>
        <taxon>Volvocaceae</taxon>
        <taxon>Volvox</taxon>
    </lineage>
</organism>
<evidence type="ECO:0000313" key="2">
    <source>
        <dbReference type="Proteomes" id="UP000722791"/>
    </source>
</evidence>
<accession>A0A8J4G1L7</accession>
<gene>
    <name evidence="1" type="ORF">Vretimale_3464</name>
</gene>
<proteinExistence type="predicted"/>